<feature type="region of interest" description="Disordered" evidence="1">
    <location>
        <begin position="103"/>
        <end position="135"/>
    </location>
</feature>
<name>A0AAV4AHR0_9GAST</name>
<protein>
    <submittedName>
        <fullName evidence="2">Uncharacterized protein</fullName>
    </submittedName>
</protein>
<gene>
    <name evidence="2" type="ORF">PoB_003329300</name>
</gene>
<dbReference type="AlphaFoldDB" id="A0AAV4AHR0"/>
<comment type="caution">
    <text evidence="2">The sequence shown here is derived from an EMBL/GenBank/DDBJ whole genome shotgun (WGS) entry which is preliminary data.</text>
</comment>
<accession>A0AAV4AHR0</accession>
<evidence type="ECO:0000313" key="2">
    <source>
        <dbReference type="EMBL" id="GFO06788.1"/>
    </source>
</evidence>
<keyword evidence="3" id="KW-1185">Reference proteome</keyword>
<organism evidence="2 3">
    <name type="scientific">Plakobranchus ocellatus</name>
    <dbReference type="NCBI Taxonomy" id="259542"/>
    <lineage>
        <taxon>Eukaryota</taxon>
        <taxon>Metazoa</taxon>
        <taxon>Spiralia</taxon>
        <taxon>Lophotrochozoa</taxon>
        <taxon>Mollusca</taxon>
        <taxon>Gastropoda</taxon>
        <taxon>Heterobranchia</taxon>
        <taxon>Euthyneura</taxon>
        <taxon>Panpulmonata</taxon>
        <taxon>Sacoglossa</taxon>
        <taxon>Placobranchoidea</taxon>
        <taxon>Plakobranchidae</taxon>
        <taxon>Plakobranchus</taxon>
    </lineage>
</organism>
<dbReference type="Proteomes" id="UP000735302">
    <property type="component" value="Unassembled WGS sequence"/>
</dbReference>
<dbReference type="EMBL" id="BLXT01003784">
    <property type="protein sequence ID" value="GFO06788.1"/>
    <property type="molecule type" value="Genomic_DNA"/>
</dbReference>
<reference evidence="2 3" key="1">
    <citation type="journal article" date="2021" name="Elife">
        <title>Chloroplast acquisition without the gene transfer in kleptoplastic sea slugs, Plakobranchus ocellatus.</title>
        <authorList>
            <person name="Maeda T."/>
            <person name="Takahashi S."/>
            <person name="Yoshida T."/>
            <person name="Shimamura S."/>
            <person name="Takaki Y."/>
            <person name="Nagai Y."/>
            <person name="Toyoda A."/>
            <person name="Suzuki Y."/>
            <person name="Arimoto A."/>
            <person name="Ishii H."/>
            <person name="Satoh N."/>
            <person name="Nishiyama T."/>
            <person name="Hasebe M."/>
            <person name="Maruyama T."/>
            <person name="Minagawa J."/>
            <person name="Obokata J."/>
            <person name="Shigenobu S."/>
        </authorList>
    </citation>
    <scope>NUCLEOTIDE SEQUENCE [LARGE SCALE GENOMIC DNA]</scope>
</reference>
<evidence type="ECO:0000313" key="3">
    <source>
        <dbReference type="Proteomes" id="UP000735302"/>
    </source>
</evidence>
<proteinExistence type="predicted"/>
<evidence type="ECO:0000256" key="1">
    <source>
        <dbReference type="SAM" id="MobiDB-lite"/>
    </source>
</evidence>
<sequence length="184" mass="20364">MLKKRCARGTCNSDSCYSSEDFMTGVTFRPSPKPKIQLEKCREWITLCNLPHTDDKIGANLRDFRSGNKADLALTLTLQVYHRSLPDSDPSSSKRTIVNVAYTQDQLEGPGQVPRASESTQLGMAEREREREKDKISWTPVWTTVPATGQLCQGLVQCATSQGAGIIDVHAGSQIFHAQHCALQ</sequence>
<feature type="compositionally biased region" description="Basic and acidic residues" evidence="1">
    <location>
        <begin position="125"/>
        <end position="135"/>
    </location>
</feature>